<feature type="domain" description="HTH cro/C1-type" evidence="1">
    <location>
        <begin position="49"/>
        <end position="102"/>
    </location>
</feature>
<dbReference type="CDD" id="cd00093">
    <property type="entry name" value="HTH_XRE"/>
    <property type="match status" value="1"/>
</dbReference>
<protein>
    <submittedName>
        <fullName evidence="2">XRE family transcriptional regulator</fullName>
    </submittedName>
</protein>
<dbReference type="PROSITE" id="PS50943">
    <property type="entry name" value="HTH_CROC1"/>
    <property type="match status" value="1"/>
</dbReference>
<comment type="caution">
    <text evidence="2">The sequence shown here is derived from an EMBL/GenBank/DDBJ whole genome shotgun (WGS) entry which is preliminary data.</text>
</comment>
<dbReference type="Pfam" id="PF01381">
    <property type="entry name" value="HTH_3"/>
    <property type="match status" value="1"/>
</dbReference>
<dbReference type="GO" id="GO:0003677">
    <property type="term" value="F:DNA binding"/>
    <property type="evidence" value="ECO:0007669"/>
    <property type="project" value="InterPro"/>
</dbReference>
<dbReference type="AlphaFoldDB" id="A0A7C5QXV1"/>
<organism evidence="2">
    <name type="scientific">Hellea balneolensis</name>
    <dbReference type="NCBI Taxonomy" id="287478"/>
    <lineage>
        <taxon>Bacteria</taxon>
        <taxon>Pseudomonadati</taxon>
        <taxon>Pseudomonadota</taxon>
        <taxon>Alphaproteobacteria</taxon>
        <taxon>Maricaulales</taxon>
        <taxon>Robiginitomaculaceae</taxon>
        <taxon>Hellea</taxon>
    </lineage>
</organism>
<dbReference type="EMBL" id="DRMJ01000533">
    <property type="protein sequence ID" value="HHL43958.1"/>
    <property type="molecule type" value="Genomic_DNA"/>
</dbReference>
<reference evidence="2" key="1">
    <citation type="journal article" date="2020" name="mSystems">
        <title>Genome- and Community-Level Interaction Insights into Carbon Utilization and Element Cycling Functions of Hydrothermarchaeota in Hydrothermal Sediment.</title>
        <authorList>
            <person name="Zhou Z."/>
            <person name="Liu Y."/>
            <person name="Xu W."/>
            <person name="Pan J."/>
            <person name="Luo Z.H."/>
            <person name="Li M."/>
        </authorList>
    </citation>
    <scope>NUCLEOTIDE SEQUENCE [LARGE SCALE GENOMIC DNA]</scope>
    <source>
        <strain evidence="2">HyVt-485</strain>
    </source>
</reference>
<dbReference type="Gene3D" id="1.10.260.40">
    <property type="entry name" value="lambda repressor-like DNA-binding domains"/>
    <property type="match status" value="1"/>
</dbReference>
<evidence type="ECO:0000313" key="2">
    <source>
        <dbReference type="EMBL" id="HHL43958.1"/>
    </source>
</evidence>
<dbReference type="InterPro" id="IPR001387">
    <property type="entry name" value="Cro/C1-type_HTH"/>
</dbReference>
<proteinExistence type="predicted"/>
<dbReference type="SMART" id="SM00530">
    <property type="entry name" value="HTH_XRE"/>
    <property type="match status" value="1"/>
</dbReference>
<dbReference type="Proteomes" id="UP000885830">
    <property type="component" value="Unassembled WGS sequence"/>
</dbReference>
<gene>
    <name evidence="2" type="ORF">ENJ42_10090</name>
</gene>
<accession>A0A7C5QXV1</accession>
<dbReference type="SUPFAM" id="SSF47413">
    <property type="entry name" value="lambda repressor-like DNA-binding domains"/>
    <property type="match status" value="1"/>
</dbReference>
<dbReference type="InterPro" id="IPR010982">
    <property type="entry name" value="Lambda_DNA-bd_dom_sf"/>
</dbReference>
<evidence type="ECO:0000259" key="1">
    <source>
        <dbReference type="PROSITE" id="PS50943"/>
    </source>
</evidence>
<sequence length="129" mass="14096">MNNRHTCNIYFALSPCSRIAHILIGIKSENGYSYTMDEETLLEEIGQRLRAARIKKGDIQKEFGARLGVSRNTVSKMEQGDPAVAIGRWLAAAGHLGVLNTFGKCLEMSVAPLPHLTPKSKRSENGGKG</sequence>
<name>A0A7C5QXV1_9PROT</name>